<name>A0A0R0CTP9_9GAMM</name>
<feature type="domain" description="OmpA-like" evidence="4">
    <location>
        <begin position="328"/>
        <end position="443"/>
    </location>
</feature>
<evidence type="ECO:0000256" key="3">
    <source>
        <dbReference type="SAM" id="SignalP"/>
    </source>
</evidence>
<dbReference type="Gene3D" id="3.30.1330.60">
    <property type="entry name" value="OmpA-like domain"/>
    <property type="match status" value="1"/>
</dbReference>
<dbReference type="RefSeq" id="WP_057659013.1">
    <property type="nucleotide sequence ID" value="NZ_LDJL01000011.1"/>
</dbReference>
<feature type="signal peptide" evidence="3">
    <location>
        <begin position="1"/>
        <end position="23"/>
    </location>
</feature>
<evidence type="ECO:0000259" key="4">
    <source>
        <dbReference type="PROSITE" id="PS51123"/>
    </source>
</evidence>
<dbReference type="STRING" id="344882.ABB29_11185"/>
<keyword evidence="1 3" id="KW-0732">Signal</keyword>
<dbReference type="InterPro" id="IPR036737">
    <property type="entry name" value="OmpA-like_sf"/>
</dbReference>
<dbReference type="SUPFAM" id="SSF53850">
    <property type="entry name" value="Periplasmic binding protein-like II"/>
    <property type="match status" value="1"/>
</dbReference>
<comment type="caution">
    <text evidence="5">The sequence shown here is derived from an EMBL/GenBank/DDBJ whole genome shotgun (WGS) entry which is preliminary data.</text>
</comment>
<dbReference type="GO" id="GO:0016020">
    <property type="term" value="C:membrane"/>
    <property type="evidence" value="ECO:0007669"/>
    <property type="project" value="UniProtKB-UniRule"/>
</dbReference>
<dbReference type="Proteomes" id="UP000052052">
    <property type="component" value="Unassembled WGS sequence"/>
</dbReference>
<dbReference type="PROSITE" id="PS51257">
    <property type="entry name" value="PROKAR_LIPOPROTEIN"/>
    <property type="match status" value="1"/>
</dbReference>
<dbReference type="PANTHER" id="PTHR30570">
    <property type="entry name" value="PERIPLASMIC PHOSPHATE BINDING COMPONENT OF PHOSPHATE ABC TRANSPORTER"/>
    <property type="match status" value="1"/>
</dbReference>
<keyword evidence="6" id="KW-1185">Reference proteome</keyword>
<sequence length="443" mass="47452">MFTNQWRRCALLCLLLASACASAQDQDAERLRIHGSNTIGRDLMPALVDAWLRSLGFIQIQRRDINAALTELHATRDGLPLIVEIEKKGSGLGFADLVEGQAELAMMAQPLTARQLEDGWQLGDLHSPEQEFVLALDGLAVVVNEASPLRALSTQQLAAILDGRITRWSQLGGADLPLDVHSDGASSGTRDFIRQRLLAGAQVRRPIIGHAELAQAAQAVSKDPSALALVGLDTPLPANVRALPVSDTGIAVAPDPVGVGSEDYPLTRRYVLRGGPLMSALGRSLALYAVGSAGQRAVQQAGYRSLRLRQVDGTGTPDPRTPYGEAVAGATRLPLSLRFNLGSLTTYFESRSAGDMERVVAFMREPANRGRKLVVAAFTNDDPGNRLVPTMVSNERADIVAGHLIREGIPVVRALGLGGSRPLASSATEAGRVRNERVELWLQ</sequence>
<dbReference type="InterPro" id="IPR024370">
    <property type="entry name" value="PBP_domain"/>
</dbReference>
<dbReference type="PANTHER" id="PTHR30570:SF1">
    <property type="entry name" value="PHOSPHATE-BINDING PROTEIN PSTS"/>
    <property type="match status" value="1"/>
</dbReference>
<dbReference type="PATRIC" id="fig|344882.3.peg.603"/>
<evidence type="ECO:0000256" key="1">
    <source>
        <dbReference type="ARBA" id="ARBA00022729"/>
    </source>
</evidence>
<dbReference type="EMBL" id="LDJL01000011">
    <property type="protein sequence ID" value="KRG68996.1"/>
    <property type="molecule type" value="Genomic_DNA"/>
</dbReference>
<reference evidence="5 6" key="1">
    <citation type="submission" date="2015-05" db="EMBL/GenBank/DDBJ databases">
        <title>Genome sequencing and analysis of members of genus Stenotrophomonas.</title>
        <authorList>
            <person name="Patil P.P."/>
            <person name="Midha S."/>
            <person name="Patil P.B."/>
        </authorList>
    </citation>
    <scope>NUCLEOTIDE SEQUENCE [LARGE SCALE GENOMIC DNA]</scope>
    <source>
        <strain evidence="5 6">DSM 21858</strain>
    </source>
</reference>
<dbReference type="Pfam" id="PF12849">
    <property type="entry name" value="PBP_like_2"/>
    <property type="match status" value="1"/>
</dbReference>
<dbReference type="InterPro" id="IPR050811">
    <property type="entry name" value="Phosphate_ABC_transporter"/>
</dbReference>
<dbReference type="AlphaFoldDB" id="A0A0R0CTP9"/>
<dbReference type="InterPro" id="IPR006665">
    <property type="entry name" value="OmpA-like"/>
</dbReference>
<organism evidence="5 6">
    <name type="scientific">Pseudoxanthomonas dokdonensis</name>
    <dbReference type="NCBI Taxonomy" id="344882"/>
    <lineage>
        <taxon>Bacteria</taxon>
        <taxon>Pseudomonadati</taxon>
        <taxon>Pseudomonadota</taxon>
        <taxon>Gammaproteobacteria</taxon>
        <taxon>Lysobacterales</taxon>
        <taxon>Lysobacteraceae</taxon>
        <taxon>Pseudoxanthomonas</taxon>
    </lineage>
</organism>
<proteinExistence type="predicted"/>
<evidence type="ECO:0000313" key="6">
    <source>
        <dbReference type="Proteomes" id="UP000052052"/>
    </source>
</evidence>
<dbReference type="OrthoDB" id="9790048at2"/>
<gene>
    <name evidence="5" type="ORF">ABB29_11185</name>
</gene>
<dbReference type="PROSITE" id="PS51123">
    <property type="entry name" value="OMPA_2"/>
    <property type="match status" value="1"/>
</dbReference>
<dbReference type="Gene3D" id="3.40.190.10">
    <property type="entry name" value="Periplasmic binding protein-like II"/>
    <property type="match status" value="2"/>
</dbReference>
<evidence type="ECO:0000256" key="2">
    <source>
        <dbReference type="PROSITE-ProRule" id="PRU00473"/>
    </source>
</evidence>
<feature type="chain" id="PRO_5006394558" description="OmpA-like domain-containing protein" evidence="3">
    <location>
        <begin position="24"/>
        <end position="443"/>
    </location>
</feature>
<keyword evidence="2" id="KW-0472">Membrane</keyword>
<evidence type="ECO:0000313" key="5">
    <source>
        <dbReference type="EMBL" id="KRG68996.1"/>
    </source>
</evidence>
<dbReference type="SUPFAM" id="SSF103088">
    <property type="entry name" value="OmpA-like"/>
    <property type="match status" value="1"/>
</dbReference>
<protein>
    <recommendedName>
        <fullName evidence="4">OmpA-like domain-containing protein</fullName>
    </recommendedName>
</protein>
<accession>A0A0R0CTP9</accession>